<keyword evidence="7" id="KW-1185">Reference proteome</keyword>
<evidence type="ECO:0000256" key="1">
    <source>
        <dbReference type="ARBA" id="ARBA00005336"/>
    </source>
</evidence>
<dbReference type="InterPro" id="IPR017853">
    <property type="entry name" value="GH"/>
</dbReference>
<evidence type="ECO:0000256" key="2">
    <source>
        <dbReference type="ARBA" id="ARBA00022801"/>
    </source>
</evidence>
<reference evidence="6" key="1">
    <citation type="submission" date="2016-09" db="EMBL/GenBank/DDBJ databases">
        <title>Genome sequence of Chlorobaculum limnaeum.</title>
        <authorList>
            <person name="Liu Z."/>
            <person name="Tank M."/>
            <person name="Bryant D.A."/>
        </authorList>
    </citation>
    <scope>NUCLEOTIDE SEQUENCE [LARGE SCALE GENOMIC DNA]</scope>
    <source>
        <strain evidence="6">DSM 1677</strain>
    </source>
</reference>
<dbReference type="InterPro" id="IPR001764">
    <property type="entry name" value="Glyco_hydro_3_N"/>
</dbReference>
<evidence type="ECO:0000256" key="3">
    <source>
        <dbReference type="ARBA" id="ARBA00023295"/>
    </source>
</evidence>
<dbReference type="PANTHER" id="PTHR30480:SF16">
    <property type="entry name" value="GLYCOSIDE HYDROLASE FAMILY 3 DOMAIN PROTEIN"/>
    <property type="match status" value="1"/>
</dbReference>
<dbReference type="OrthoDB" id="9805821at2"/>
<organism evidence="6 7">
    <name type="scientific">Chlorobaculum limnaeum</name>
    <dbReference type="NCBI Taxonomy" id="274537"/>
    <lineage>
        <taxon>Bacteria</taxon>
        <taxon>Pseudomonadati</taxon>
        <taxon>Chlorobiota</taxon>
        <taxon>Chlorobiia</taxon>
        <taxon>Chlorobiales</taxon>
        <taxon>Chlorobiaceae</taxon>
        <taxon>Chlorobaculum</taxon>
    </lineage>
</organism>
<dbReference type="Proteomes" id="UP000095185">
    <property type="component" value="Chromosome"/>
</dbReference>
<evidence type="ECO:0000313" key="6">
    <source>
        <dbReference type="EMBL" id="AOS85113.1"/>
    </source>
</evidence>
<dbReference type="AlphaFoldDB" id="A0A1D8D3V4"/>
<keyword evidence="4" id="KW-0732">Signal</keyword>
<dbReference type="Gene3D" id="3.20.20.300">
    <property type="entry name" value="Glycoside hydrolase, family 3, N-terminal domain"/>
    <property type="match status" value="1"/>
</dbReference>
<dbReference type="GO" id="GO:0009254">
    <property type="term" value="P:peptidoglycan turnover"/>
    <property type="evidence" value="ECO:0007669"/>
    <property type="project" value="TreeGrafter"/>
</dbReference>
<evidence type="ECO:0000259" key="5">
    <source>
        <dbReference type="Pfam" id="PF00933"/>
    </source>
</evidence>
<feature type="chain" id="PRO_5009106564" evidence="4">
    <location>
        <begin position="21"/>
        <end position="373"/>
    </location>
</feature>
<protein>
    <submittedName>
        <fullName evidence="6">Glycoside hydrolase family 3</fullName>
    </submittedName>
</protein>
<comment type="similarity">
    <text evidence="1">Belongs to the glycosyl hydrolase 3 family.</text>
</comment>
<evidence type="ECO:0000256" key="4">
    <source>
        <dbReference type="SAM" id="SignalP"/>
    </source>
</evidence>
<evidence type="ECO:0000313" key="7">
    <source>
        <dbReference type="Proteomes" id="UP000095185"/>
    </source>
</evidence>
<dbReference type="PANTHER" id="PTHR30480">
    <property type="entry name" value="BETA-HEXOSAMINIDASE-RELATED"/>
    <property type="match status" value="1"/>
</dbReference>
<dbReference type="GO" id="GO:0005975">
    <property type="term" value="P:carbohydrate metabolic process"/>
    <property type="evidence" value="ECO:0007669"/>
    <property type="project" value="InterPro"/>
</dbReference>
<feature type="domain" description="Glycoside hydrolase family 3 N-terminal" evidence="5">
    <location>
        <begin position="30"/>
        <end position="363"/>
    </location>
</feature>
<name>A0A1D8D3V4_CHLLM</name>
<proteinExistence type="inferred from homology"/>
<feature type="signal peptide" evidence="4">
    <location>
        <begin position="1"/>
        <end position="20"/>
    </location>
</feature>
<dbReference type="InterPro" id="IPR036962">
    <property type="entry name" value="Glyco_hydro_3_N_sf"/>
</dbReference>
<keyword evidence="2 6" id="KW-0378">Hydrolase</keyword>
<sequence>MNKSLFVALLLSLLISPALADTSRQPDNLSIKIGQMLMIGFRGMDARDGSAIEADIRERRIGGVVLFDYDVQSKSPVRNIDSPEQLQRLTSELQQRSSIPLFIAIDQEGGRVCRLKPSRGFPPTVSAASLGKLDNADTTREAAGSTAALLASLGVNMNLAPVVDLNVNPNNPVIGKLDRSFSADPAVVARQARIFVDAFHRHGVIAALKHFPGHGSSTTDTHKDFTDVTATWSKEELDPYRALIREGYSDPVMTAHVFNARLDSLYPATLSRATIDGILRQKLGFRSVVISDDMQMKAIADRYGLEEAIRLAIDAGVDVLIFGNNVSYDPDIASKATTIIRHLVEKGAISPERIDQSYRRIMALKRRINQPRP</sequence>
<dbReference type="KEGG" id="clz:BIU88_11545"/>
<dbReference type="InterPro" id="IPR050226">
    <property type="entry name" value="NagZ_Beta-hexosaminidase"/>
</dbReference>
<accession>A0A1D8D3V4</accession>
<dbReference type="EMBL" id="CP017305">
    <property type="protein sequence ID" value="AOS85113.1"/>
    <property type="molecule type" value="Genomic_DNA"/>
</dbReference>
<keyword evidence="3" id="KW-0326">Glycosidase</keyword>
<dbReference type="STRING" id="274537.BIU88_11545"/>
<dbReference type="Pfam" id="PF00933">
    <property type="entry name" value="Glyco_hydro_3"/>
    <property type="match status" value="1"/>
</dbReference>
<dbReference type="GO" id="GO:0004553">
    <property type="term" value="F:hydrolase activity, hydrolyzing O-glycosyl compounds"/>
    <property type="evidence" value="ECO:0007669"/>
    <property type="project" value="InterPro"/>
</dbReference>
<gene>
    <name evidence="6" type="ORF">BIU88_11545</name>
</gene>
<dbReference type="SUPFAM" id="SSF51445">
    <property type="entry name" value="(Trans)glycosidases"/>
    <property type="match status" value="1"/>
</dbReference>